<name>A0A371X6I8_9HYPH</name>
<dbReference type="GO" id="GO:0097363">
    <property type="term" value="F:protein O-acetylglucosaminyltransferase activity"/>
    <property type="evidence" value="ECO:0007669"/>
    <property type="project" value="UniProtKB-EC"/>
</dbReference>
<evidence type="ECO:0000313" key="11">
    <source>
        <dbReference type="Proteomes" id="UP000262379"/>
    </source>
</evidence>
<dbReference type="Gene3D" id="3.40.50.11380">
    <property type="match status" value="1"/>
</dbReference>
<evidence type="ECO:0000256" key="3">
    <source>
        <dbReference type="ARBA" id="ARBA00011970"/>
    </source>
</evidence>
<feature type="repeat" description="TPR" evidence="8">
    <location>
        <begin position="78"/>
        <end position="111"/>
    </location>
</feature>
<keyword evidence="4" id="KW-0328">Glycosyltransferase</keyword>
<keyword evidence="5" id="KW-0808">Transferase</keyword>
<keyword evidence="7 8" id="KW-0802">TPR repeat</keyword>
<reference evidence="11" key="1">
    <citation type="submission" date="2018-08" db="EMBL/GenBank/DDBJ databases">
        <authorList>
            <person name="Im W.T."/>
        </authorList>
    </citation>
    <scope>NUCLEOTIDE SEQUENCE [LARGE SCALE GENOMIC DNA]</scope>
    <source>
        <strain evidence="11">LA-28</strain>
    </source>
</reference>
<dbReference type="EC" id="2.4.1.255" evidence="3"/>
<dbReference type="AlphaFoldDB" id="A0A371X6I8"/>
<dbReference type="SUPFAM" id="SSF48452">
    <property type="entry name" value="TPR-like"/>
    <property type="match status" value="1"/>
</dbReference>
<evidence type="ECO:0000256" key="7">
    <source>
        <dbReference type="ARBA" id="ARBA00022803"/>
    </source>
</evidence>
<dbReference type="PANTHER" id="PTHR44998">
    <property type="match status" value="1"/>
</dbReference>
<dbReference type="PANTHER" id="PTHR44998:SF1">
    <property type="entry name" value="UDP-N-ACETYLGLUCOSAMINE--PEPTIDE N-ACETYLGLUCOSAMINYLTRANSFERASE 110 KDA SUBUNIT"/>
    <property type="match status" value="1"/>
</dbReference>
<evidence type="ECO:0000256" key="1">
    <source>
        <dbReference type="ARBA" id="ARBA00004922"/>
    </source>
</evidence>
<dbReference type="Proteomes" id="UP000262379">
    <property type="component" value="Unassembled WGS sequence"/>
</dbReference>
<dbReference type="InterPro" id="IPR013105">
    <property type="entry name" value="TPR_2"/>
</dbReference>
<accession>A0A371X6I8</accession>
<dbReference type="InterPro" id="IPR029489">
    <property type="entry name" value="OGT/SEC/SPY_C"/>
</dbReference>
<evidence type="ECO:0000256" key="8">
    <source>
        <dbReference type="PROSITE-ProRule" id="PRU00339"/>
    </source>
</evidence>
<evidence type="ECO:0000256" key="4">
    <source>
        <dbReference type="ARBA" id="ARBA00022676"/>
    </source>
</evidence>
<gene>
    <name evidence="10" type="ORF">DY251_17975</name>
</gene>
<comment type="pathway">
    <text evidence="1">Protein modification; protein glycosylation.</text>
</comment>
<evidence type="ECO:0000256" key="2">
    <source>
        <dbReference type="ARBA" id="ARBA00005386"/>
    </source>
</evidence>
<dbReference type="Gene3D" id="1.25.40.10">
    <property type="entry name" value="Tetratricopeptide repeat domain"/>
    <property type="match status" value="2"/>
</dbReference>
<dbReference type="Gene3D" id="3.40.50.2000">
    <property type="entry name" value="Glycogen Phosphorylase B"/>
    <property type="match status" value="1"/>
</dbReference>
<feature type="repeat" description="TPR" evidence="8">
    <location>
        <begin position="112"/>
        <end position="145"/>
    </location>
</feature>
<feature type="repeat" description="TPR" evidence="8">
    <location>
        <begin position="146"/>
        <end position="179"/>
    </location>
</feature>
<sequence length="667" mass="75128">MNSFVNRNHDPAKLWERALGAFANKDYGQSVKILQSMLIQTPRFAEAHHLAGVCYLMQNKHVDAERCIKKALSFKKNAEFYANLGLALQQAGNADGAAEAYRESLALDPSSFRICNNLANIYFKLNRYEEAIALYRQAISHQPDYALAYKNLGSILTRMHRYDEAEAALKHALTLDNSFIEAKDMLAEVLIKFERYDEAFPLMRSIGAWGKLQFEKRKIIDWTDLPEIDHACLTQPVPSGVAPAAPWCLIQMPGITPDIERRAGFDFAGHEFSELKQPPLCTPRKPLSRAGKLRIGYLSADFYEHATTHLIAGVLEAHDRSAFEVTLFSYASRHDEMTDRLVQSGLAFVDVSKMSDQVAAQTIFEHKVDVLVDLKGYTTGARLGITALRPAPIIVSWLGYPGTLGHPRLADYIIADQIVAPISHAEHYSERIALMPTCYQPNDRSRPLPPAPTRADVGLPEKGLVFCSFNQILKFNPETFDLWSRLLRSAPDSVLWLLEPKLERIRENIAREFAARDISAERIHFAPFASRADHTARLRLCDLALDTYPYNSHTTASDALWAGVPLLTLSGDIFASRVAGSLLTAHGFPELITHNENEYIELALEIVTNRERLAKLKVDMDRVRSSSPLFDTTRFTQDLEQLYRAIVDDHNTPDDRRGAYVSIQMQM</sequence>
<dbReference type="Pfam" id="PF07719">
    <property type="entry name" value="TPR_2"/>
    <property type="match status" value="1"/>
</dbReference>
<comment type="caution">
    <text evidence="10">The sequence shown here is derived from an EMBL/GenBank/DDBJ whole genome shotgun (WGS) entry which is preliminary data.</text>
</comment>
<evidence type="ECO:0000256" key="5">
    <source>
        <dbReference type="ARBA" id="ARBA00022679"/>
    </source>
</evidence>
<dbReference type="Pfam" id="PF13424">
    <property type="entry name" value="TPR_12"/>
    <property type="match status" value="1"/>
</dbReference>
<feature type="domain" description="O-GlcNAc transferase C-terminal" evidence="9">
    <location>
        <begin position="275"/>
        <end position="442"/>
    </location>
</feature>
<dbReference type="InterPro" id="IPR019734">
    <property type="entry name" value="TPR_rpt"/>
</dbReference>
<comment type="similarity">
    <text evidence="2">Belongs to the glycosyltransferase 41 family. O-GlcNAc transferase subfamily.</text>
</comment>
<keyword evidence="11" id="KW-1185">Reference proteome</keyword>
<organism evidence="10 11">
    <name type="scientific">Mesorhizobium denitrificans</name>
    <dbReference type="NCBI Taxonomy" id="2294114"/>
    <lineage>
        <taxon>Bacteria</taxon>
        <taxon>Pseudomonadati</taxon>
        <taxon>Pseudomonadota</taxon>
        <taxon>Alphaproteobacteria</taxon>
        <taxon>Hyphomicrobiales</taxon>
        <taxon>Phyllobacteriaceae</taxon>
        <taxon>Mesorhizobium</taxon>
    </lineage>
</organism>
<dbReference type="InterPro" id="IPR011990">
    <property type="entry name" value="TPR-like_helical_dom_sf"/>
</dbReference>
<keyword evidence="6" id="KW-0677">Repeat</keyword>
<dbReference type="PROSITE" id="PS50293">
    <property type="entry name" value="TPR_REGION"/>
    <property type="match status" value="2"/>
</dbReference>
<proteinExistence type="inferred from homology"/>
<dbReference type="EMBL" id="QURN01000016">
    <property type="protein sequence ID" value="RFC64852.1"/>
    <property type="molecule type" value="Genomic_DNA"/>
</dbReference>
<dbReference type="SMART" id="SM00028">
    <property type="entry name" value="TPR"/>
    <property type="match status" value="4"/>
</dbReference>
<dbReference type="Pfam" id="PF13844">
    <property type="entry name" value="Glyco_transf_41"/>
    <property type="match status" value="2"/>
</dbReference>
<feature type="domain" description="O-GlcNAc transferase C-terminal" evidence="9">
    <location>
        <begin position="453"/>
        <end position="639"/>
    </location>
</feature>
<dbReference type="PROSITE" id="PS50005">
    <property type="entry name" value="TPR"/>
    <property type="match status" value="3"/>
</dbReference>
<protein>
    <recommendedName>
        <fullName evidence="3">protein O-GlcNAc transferase</fullName>
        <ecNumber evidence="3">2.4.1.255</ecNumber>
    </recommendedName>
</protein>
<evidence type="ECO:0000313" key="10">
    <source>
        <dbReference type="EMBL" id="RFC64852.1"/>
    </source>
</evidence>
<evidence type="ECO:0000259" key="9">
    <source>
        <dbReference type="Pfam" id="PF13844"/>
    </source>
</evidence>
<evidence type="ECO:0000256" key="6">
    <source>
        <dbReference type="ARBA" id="ARBA00022737"/>
    </source>
</evidence>